<comment type="similarity">
    <text evidence="2">Belongs to the asaB hydroxylase/desaturase family.</text>
</comment>
<accession>M3CA59</accession>
<reference evidence="3 4" key="1">
    <citation type="journal article" date="2012" name="PLoS Pathog.">
        <title>Diverse lifestyles and strategies of plant pathogenesis encoded in the genomes of eighteen Dothideomycetes fungi.</title>
        <authorList>
            <person name="Ohm R.A."/>
            <person name="Feau N."/>
            <person name="Henrissat B."/>
            <person name="Schoch C.L."/>
            <person name="Horwitz B.A."/>
            <person name="Barry K.W."/>
            <person name="Condon B.J."/>
            <person name="Copeland A.C."/>
            <person name="Dhillon B."/>
            <person name="Glaser F."/>
            <person name="Hesse C.N."/>
            <person name="Kosti I."/>
            <person name="LaButti K."/>
            <person name="Lindquist E.A."/>
            <person name="Lucas S."/>
            <person name="Salamov A.A."/>
            <person name="Bradshaw R.E."/>
            <person name="Ciuffetti L."/>
            <person name="Hamelin R.C."/>
            <person name="Kema G.H.J."/>
            <person name="Lawrence C."/>
            <person name="Scott J.A."/>
            <person name="Spatafora J.W."/>
            <person name="Turgeon B.G."/>
            <person name="de Wit P.J.G.M."/>
            <person name="Zhong S."/>
            <person name="Goodwin S.B."/>
            <person name="Grigoriev I.V."/>
        </authorList>
    </citation>
    <scope>NUCLEOTIDE SEQUENCE [LARGE SCALE GENOMIC DNA]</scope>
    <source>
        <strain evidence="3 4">SO2202</strain>
    </source>
</reference>
<evidence type="ECO:0000313" key="3">
    <source>
        <dbReference type="EMBL" id="EMF08745.1"/>
    </source>
</evidence>
<dbReference type="STRING" id="692275.M3CA59"/>
<keyword evidence="4" id="KW-1185">Reference proteome</keyword>
<feature type="non-terminal residue" evidence="3">
    <location>
        <position position="1"/>
    </location>
</feature>
<protein>
    <recommendedName>
        <fullName evidence="5">GA4 desaturase</fullName>
    </recommendedName>
</protein>
<dbReference type="AlphaFoldDB" id="M3CA59"/>
<evidence type="ECO:0000313" key="4">
    <source>
        <dbReference type="Proteomes" id="UP000016931"/>
    </source>
</evidence>
<dbReference type="OMA" id="KHESQVT"/>
<dbReference type="NCBIfam" id="NF041278">
    <property type="entry name" value="CmcJ_NvfI_EfuI"/>
    <property type="match status" value="1"/>
</dbReference>
<evidence type="ECO:0000256" key="1">
    <source>
        <dbReference type="ARBA" id="ARBA00023002"/>
    </source>
</evidence>
<organism evidence="3 4">
    <name type="scientific">Sphaerulina musiva (strain SO2202)</name>
    <name type="common">Poplar stem canker fungus</name>
    <name type="synonym">Septoria musiva</name>
    <dbReference type="NCBI Taxonomy" id="692275"/>
    <lineage>
        <taxon>Eukaryota</taxon>
        <taxon>Fungi</taxon>
        <taxon>Dikarya</taxon>
        <taxon>Ascomycota</taxon>
        <taxon>Pezizomycotina</taxon>
        <taxon>Dothideomycetes</taxon>
        <taxon>Dothideomycetidae</taxon>
        <taxon>Mycosphaerellales</taxon>
        <taxon>Mycosphaerellaceae</taxon>
        <taxon>Sphaerulina</taxon>
    </lineage>
</organism>
<dbReference type="GO" id="GO:0016491">
    <property type="term" value="F:oxidoreductase activity"/>
    <property type="evidence" value="ECO:0007669"/>
    <property type="project" value="UniProtKB-KW"/>
</dbReference>
<name>M3CA59_SPHMS</name>
<feature type="non-terminal residue" evidence="3">
    <location>
        <position position="282"/>
    </location>
</feature>
<dbReference type="Proteomes" id="UP000016931">
    <property type="component" value="Unassembled WGS sequence"/>
</dbReference>
<dbReference type="RefSeq" id="XP_016756866.1">
    <property type="nucleotide sequence ID" value="XM_016908414.1"/>
</dbReference>
<dbReference type="EMBL" id="KB456270">
    <property type="protein sequence ID" value="EMF08745.1"/>
    <property type="molecule type" value="Genomic_DNA"/>
</dbReference>
<keyword evidence="1" id="KW-0560">Oxidoreductase</keyword>
<dbReference type="PANTHER" id="PTHR34598">
    <property type="entry name" value="BLL6449 PROTEIN"/>
    <property type="match status" value="1"/>
</dbReference>
<dbReference type="InterPro" id="IPR044053">
    <property type="entry name" value="AsaB-like"/>
</dbReference>
<dbReference type="eggNOG" id="ENOG502SMV5">
    <property type="taxonomic scope" value="Eukaryota"/>
</dbReference>
<proteinExistence type="inferred from homology"/>
<dbReference type="PANTHER" id="PTHR34598:SF3">
    <property type="entry name" value="OXIDOREDUCTASE AN1597"/>
    <property type="match status" value="1"/>
</dbReference>
<dbReference type="HOGENOM" id="CLU_042688_2_0_1"/>
<gene>
    <name evidence="3" type="ORF">SEPMUDRAFT_26599</name>
</gene>
<sequence length="282" mass="32995">GLVKALRVPRVMVPTKVRDVRGFEADFSLDKQGFQWVQWPAALNTWDNDAEIERLYYPDMESLLKKVTGASHAYVFNHVLRGETWSAIMKDIENFKDEDIEFRAANNCYIHCDYSYQGAEQFYDRIVANGRRDDLKPLAVSPRRRWALINLWRPRQPVERDALCVADAHSITDDELAEQTIKWMKAEELTEEQKKHPYIHKYQAGAPDTYLWAVKPPTDPEKHKWYYASKMTPDEVLLFKMYDSRNDGRAKRVPHTSFQCASDSGPARESVELRAFVFWEDQ</sequence>
<evidence type="ECO:0000256" key="2">
    <source>
        <dbReference type="ARBA" id="ARBA00023604"/>
    </source>
</evidence>
<dbReference type="OrthoDB" id="412788at2759"/>
<evidence type="ECO:0008006" key="5">
    <source>
        <dbReference type="Google" id="ProtNLM"/>
    </source>
</evidence>
<dbReference type="GeneID" id="27905551"/>